<reference evidence="3" key="1">
    <citation type="submission" date="2025-08" db="UniProtKB">
        <authorList>
            <consortium name="Ensembl"/>
        </authorList>
    </citation>
    <scope>IDENTIFICATION</scope>
</reference>
<dbReference type="GO" id="GO:0005634">
    <property type="term" value="C:nucleus"/>
    <property type="evidence" value="ECO:0007669"/>
    <property type="project" value="TreeGrafter"/>
</dbReference>
<dbReference type="Ensembl" id="ENSPCET00000009704.1">
    <property type="protein sequence ID" value="ENSPCEP00000009377.1"/>
    <property type="gene ID" value="ENSPCEG00000007493.1"/>
</dbReference>
<evidence type="ECO:0000313" key="4">
    <source>
        <dbReference type="Proteomes" id="UP000694393"/>
    </source>
</evidence>
<proteinExistence type="predicted"/>
<dbReference type="PANTHER" id="PTHR19303">
    <property type="entry name" value="TRANSPOSON"/>
    <property type="match status" value="1"/>
</dbReference>
<keyword evidence="4" id="KW-1185">Reference proteome</keyword>
<dbReference type="Gene3D" id="1.10.10.60">
    <property type="entry name" value="Homeodomain-like"/>
    <property type="match status" value="1"/>
</dbReference>
<dbReference type="InterPro" id="IPR009057">
    <property type="entry name" value="Homeodomain-like_sf"/>
</dbReference>
<dbReference type="GO" id="GO:0003677">
    <property type="term" value="F:DNA binding"/>
    <property type="evidence" value="ECO:0007669"/>
    <property type="project" value="UniProtKB-KW"/>
</dbReference>
<organism evidence="3 4">
    <name type="scientific">Pelusios castaneus</name>
    <name type="common">West African mud turtle</name>
    <dbReference type="NCBI Taxonomy" id="367368"/>
    <lineage>
        <taxon>Eukaryota</taxon>
        <taxon>Metazoa</taxon>
        <taxon>Chordata</taxon>
        <taxon>Craniata</taxon>
        <taxon>Vertebrata</taxon>
        <taxon>Euteleostomi</taxon>
        <taxon>Archelosauria</taxon>
        <taxon>Testudinata</taxon>
        <taxon>Testudines</taxon>
        <taxon>Pleurodira</taxon>
        <taxon>Pelomedusidae</taxon>
        <taxon>Pelusios</taxon>
    </lineage>
</organism>
<dbReference type="SUPFAM" id="SSF46689">
    <property type="entry name" value="Homeodomain-like"/>
    <property type="match status" value="1"/>
</dbReference>
<evidence type="ECO:0000313" key="3">
    <source>
        <dbReference type="Ensembl" id="ENSPCEP00000009377.1"/>
    </source>
</evidence>
<accession>A0A8C8RR64</accession>
<evidence type="ECO:0000256" key="1">
    <source>
        <dbReference type="ARBA" id="ARBA00023125"/>
    </source>
</evidence>
<evidence type="ECO:0000259" key="2">
    <source>
        <dbReference type="PROSITE" id="PS51253"/>
    </source>
</evidence>
<dbReference type="PANTHER" id="PTHR19303:SF27">
    <property type="entry name" value="HTH CENPB-TYPE DOMAIN-CONTAINING PROTEIN"/>
    <property type="match status" value="1"/>
</dbReference>
<dbReference type="Pfam" id="PF03221">
    <property type="entry name" value="HTH_Tnp_Tc5"/>
    <property type="match status" value="1"/>
</dbReference>
<reference evidence="3" key="2">
    <citation type="submission" date="2025-09" db="UniProtKB">
        <authorList>
            <consortium name="Ensembl"/>
        </authorList>
    </citation>
    <scope>IDENTIFICATION</scope>
</reference>
<sequence length="98" mass="11025">MTKRTSIHENMEKLLMVWLTEKQLAGDTVTEAIICEKARAIYADLLQQTPGTLTDEASGEPFKASRGWFKNFKKRTGIHSDCFHCITNSTAKELKCGC</sequence>
<protein>
    <recommendedName>
        <fullName evidence="2">HTH CENPB-type domain-containing protein</fullName>
    </recommendedName>
</protein>
<name>A0A8C8RR64_9SAUR</name>
<feature type="domain" description="HTH CENPB-type" evidence="2">
    <location>
        <begin position="1"/>
        <end position="82"/>
    </location>
</feature>
<dbReference type="Proteomes" id="UP000694393">
    <property type="component" value="Unplaced"/>
</dbReference>
<dbReference type="SMART" id="SM00674">
    <property type="entry name" value="CENPB"/>
    <property type="match status" value="1"/>
</dbReference>
<dbReference type="InterPro" id="IPR006600">
    <property type="entry name" value="HTH_CenpB_DNA-bd_dom"/>
</dbReference>
<keyword evidence="1" id="KW-0238">DNA-binding</keyword>
<dbReference type="InterPro" id="IPR050863">
    <property type="entry name" value="CenT-Element_Derived"/>
</dbReference>
<dbReference type="AlphaFoldDB" id="A0A8C8RR64"/>
<dbReference type="PROSITE" id="PS51253">
    <property type="entry name" value="HTH_CENPB"/>
    <property type="match status" value="1"/>
</dbReference>